<organism evidence="1 2">
    <name type="scientific">Celerinatantimonas diazotrophica</name>
    <dbReference type="NCBI Taxonomy" id="412034"/>
    <lineage>
        <taxon>Bacteria</taxon>
        <taxon>Pseudomonadati</taxon>
        <taxon>Pseudomonadota</taxon>
        <taxon>Gammaproteobacteria</taxon>
        <taxon>Celerinatantimonadaceae</taxon>
        <taxon>Celerinatantimonas</taxon>
    </lineage>
</organism>
<gene>
    <name evidence="1" type="ORF">EV690_2381</name>
</gene>
<dbReference type="EMBL" id="SMGD01000014">
    <property type="protein sequence ID" value="TCK47359.1"/>
    <property type="molecule type" value="Genomic_DNA"/>
</dbReference>
<reference evidence="1 2" key="1">
    <citation type="submission" date="2019-03" db="EMBL/GenBank/DDBJ databases">
        <title>Genomic Encyclopedia of Type Strains, Phase IV (KMG-IV): sequencing the most valuable type-strain genomes for metagenomic binning, comparative biology and taxonomic classification.</title>
        <authorList>
            <person name="Goeker M."/>
        </authorList>
    </citation>
    <scope>NUCLEOTIDE SEQUENCE [LARGE SCALE GENOMIC DNA]</scope>
    <source>
        <strain evidence="1 2">DSM 18577</strain>
    </source>
</reference>
<comment type="caution">
    <text evidence="1">The sequence shown here is derived from an EMBL/GenBank/DDBJ whole genome shotgun (WGS) entry which is preliminary data.</text>
</comment>
<dbReference type="AlphaFoldDB" id="A0A4R1JB57"/>
<name>A0A4R1JB57_9GAMM</name>
<dbReference type="RefSeq" id="WP_131913181.1">
    <property type="nucleotide sequence ID" value="NZ_OU594967.1"/>
</dbReference>
<evidence type="ECO:0000313" key="2">
    <source>
        <dbReference type="Proteomes" id="UP000295565"/>
    </source>
</evidence>
<dbReference type="Proteomes" id="UP000295565">
    <property type="component" value="Unassembled WGS sequence"/>
</dbReference>
<sequence length="212" mass="22713">MSKNLVLKLNKAPVRLSRDDSATLTFAPAAELLVSFENKDFTYTAAGSYSQGGERPIPVPMYAGQLIPSSHAVLGNGSNITLSNTSSNPNSVITGGVFGIGEPTSGFIQEGQSCSIGQFQSILAITTPSWQKFRLTTDSTNKETVVYVFSAAQKPKKPQGYVLNYTGTGNTDFKTTTGNQYEEIGNWQGNALFFINVSNSTECQVEITLTSA</sequence>
<keyword evidence="2" id="KW-1185">Reference proteome</keyword>
<accession>A0A4R1JB57</accession>
<evidence type="ECO:0000313" key="1">
    <source>
        <dbReference type="EMBL" id="TCK47359.1"/>
    </source>
</evidence>
<protein>
    <submittedName>
        <fullName evidence="1">Uncharacterized protein</fullName>
    </submittedName>
</protein>
<proteinExistence type="predicted"/>